<accession>A0AAU9R3T5</accession>
<organism evidence="1 2">
    <name type="scientific">Lactobacillus delbrueckii subsp. delbrueckii</name>
    <dbReference type="NCBI Taxonomy" id="83684"/>
    <lineage>
        <taxon>Bacteria</taxon>
        <taxon>Bacillati</taxon>
        <taxon>Bacillota</taxon>
        <taxon>Bacilli</taxon>
        <taxon>Lactobacillales</taxon>
        <taxon>Lactobacillaceae</taxon>
        <taxon>Lactobacillus</taxon>
    </lineage>
</organism>
<dbReference type="Proteomes" id="UP001295440">
    <property type="component" value="Chromosome"/>
</dbReference>
<evidence type="ECO:0000313" key="1">
    <source>
        <dbReference type="EMBL" id="CAH1707088.1"/>
    </source>
</evidence>
<gene>
    <name evidence="1" type="ORF">LDD865_1934</name>
</gene>
<proteinExistence type="predicted"/>
<reference evidence="1" key="1">
    <citation type="submission" date="2022-02" db="EMBL/GenBank/DDBJ databases">
        <authorList>
            <person name="Deutsch MARIE S."/>
        </authorList>
    </citation>
    <scope>NUCLEOTIDE SEQUENCE</scope>
    <source>
        <strain evidence="1">CIRM-BIA865</strain>
    </source>
</reference>
<name>A0AAU9R3T5_9LACO</name>
<sequence>MGNLRKKDSDIFFWDIEEDTHPNYRINILDINWQESKYKKAEKAKKAETQKSKQDD</sequence>
<dbReference type="EMBL" id="OV915080">
    <property type="protein sequence ID" value="CAH1707088.1"/>
    <property type="molecule type" value="Genomic_DNA"/>
</dbReference>
<dbReference type="AlphaFoldDB" id="A0AAU9R3T5"/>
<protein>
    <submittedName>
        <fullName evidence="1">Uncharacterized protein</fullName>
    </submittedName>
</protein>
<evidence type="ECO:0000313" key="2">
    <source>
        <dbReference type="Proteomes" id="UP001295440"/>
    </source>
</evidence>